<protein>
    <submittedName>
        <fullName evidence="2">Nuclear transport factor 2 family protein</fullName>
    </submittedName>
</protein>
<name>A0AAW5SU02_9MYCO</name>
<evidence type="ECO:0000259" key="1">
    <source>
        <dbReference type="Pfam" id="PF12680"/>
    </source>
</evidence>
<evidence type="ECO:0000313" key="2">
    <source>
        <dbReference type="EMBL" id="MCV7386489.1"/>
    </source>
</evidence>
<dbReference type="EMBL" id="JACKVC010000006">
    <property type="protein sequence ID" value="MCV7386489.1"/>
    <property type="molecule type" value="Genomic_DNA"/>
</dbReference>
<proteinExistence type="predicted"/>
<accession>A0AAW5SU02</accession>
<gene>
    <name evidence="2" type="ORF">H5P34_00310</name>
</gene>
<dbReference type="Pfam" id="PF12680">
    <property type="entry name" value="SnoaL_2"/>
    <property type="match status" value="1"/>
</dbReference>
<dbReference type="SUPFAM" id="SSF54427">
    <property type="entry name" value="NTF2-like"/>
    <property type="match status" value="1"/>
</dbReference>
<feature type="domain" description="SnoaL-like" evidence="1">
    <location>
        <begin position="12"/>
        <end position="116"/>
    </location>
</feature>
<dbReference type="Gene3D" id="3.10.450.50">
    <property type="match status" value="1"/>
</dbReference>
<organism evidence="2 3">
    <name type="scientific">Mycolicibacterium porcinum</name>
    <dbReference type="NCBI Taxonomy" id="39693"/>
    <lineage>
        <taxon>Bacteria</taxon>
        <taxon>Bacillati</taxon>
        <taxon>Actinomycetota</taxon>
        <taxon>Actinomycetes</taxon>
        <taxon>Mycobacteriales</taxon>
        <taxon>Mycobacteriaceae</taxon>
        <taxon>Mycolicibacterium</taxon>
    </lineage>
</organism>
<evidence type="ECO:0000313" key="3">
    <source>
        <dbReference type="Proteomes" id="UP001141659"/>
    </source>
</evidence>
<reference evidence="2" key="2">
    <citation type="journal article" date="2022" name="BMC Genomics">
        <title>Comparative genome analysis of mycobacteria focusing on tRNA and non-coding RNA.</title>
        <authorList>
            <person name="Behra P.R.K."/>
            <person name="Pettersson B.M.F."/>
            <person name="Ramesh M."/>
            <person name="Das S."/>
            <person name="Dasgupta S."/>
            <person name="Kirsebom L.A."/>
        </authorList>
    </citation>
    <scope>NUCLEOTIDE SEQUENCE</scope>
    <source>
        <strain evidence="2">DSM 44242</strain>
    </source>
</reference>
<dbReference type="InterPro" id="IPR032710">
    <property type="entry name" value="NTF2-like_dom_sf"/>
</dbReference>
<dbReference type="Proteomes" id="UP001141659">
    <property type="component" value="Unassembled WGS sequence"/>
</dbReference>
<dbReference type="AlphaFoldDB" id="A0AAW5SU02"/>
<sequence length="129" mass="15108">MTSPHANEVALRRLYDSFIAGDDTVYKELVDPEIVWHEPGETQISGDWRGADEGLRMYQKFMEISGGTYRDELIDIVANDRLGVAIVRHRLERDGETFSYVLAQVYRIDGGKLVEYWEYPEPEFYRAWR</sequence>
<dbReference type="InterPro" id="IPR037401">
    <property type="entry name" value="SnoaL-like"/>
</dbReference>
<dbReference type="RefSeq" id="WP_160117219.1">
    <property type="nucleotide sequence ID" value="NZ_JACKVC010000006.1"/>
</dbReference>
<reference evidence="2" key="1">
    <citation type="submission" date="2020-07" db="EMBL/GenBank/DDBJ databases">
        <authorList>
            <person name="Pettersson B.M.F."/>
            <person name="Behra P.R.K."/>
            <person name="Ramesh M."/>
            <person name="Das S."/>
            <person name="Dasgupta S."/>
            <person name="Kirsebom L.A."/>
        </authorList>
    </citation>
    <scope>NUCLEOTIDE SEQUENCE</scope>
    <source>
        <strain evidence="2">DSM 44242</strain>
    </source>
</reference>
<comment type="caution">
    <text evidence="2">The sequence shown here is derived from an EMBL/GenBank/DDBJ whole genome shotgun (WGS) entry which is preliminary data.</text>
</comment>